<feature type="transmembrane region" description="Helical" evidence="6">
    <location>
        <begin position="12"/>
        <end position="35"/>
    </location>
</feature>
<feature type="transmembrane region" description="Helical" evidence="6">
    <location>
        <begin position="185"/>
        <end position="205"/>
    </location>
</feature>
<dbReference type="RefSeq" id="WP_008907981.1">
    <property type="nucleotide sequence ID" value="NZ_CAKP01000027.1"/>
</dbReference>
<evidence type="ECO:0000313" key="8">
    <source>
        <dbReference type="Proteomes" id="UP000007652"/>
    </source>
</evidence>
<dbReference type="Pfam" id="PF01943">
    <property type="entry name" value="Polysacc_synt"/>
    <property type="match status" value="1"/>
</dbReference>
<feature type="transmembrane region" description="Helical" evidence="6">
    <location>
        <begin position="383"/>
        <end position="404"/>
    </location>
</feature>
<feature type="transmembrane region" description="Helical" evidence="6">
    <location>
        <begin position="237"/>
        <end position="258"/>
    </location>
</feature>
<dbReference type="CDD" id="cd13124">
    <property type="entry name" value="MATE_SpoVB_like"/>
    <property type="match status" value="1"/>
</dbReference>
<feature type="transmembrane region" description="Helical" evidence="6">
    <location>
        <begin position="322"/>
        <end position="346"/>
    </location>
</feature>
<evidence type="ECO:0000256" key="3">
    <source>
        <dbReference type="ARBA" id="ARBA00022692"/>
    </source>
</evidence>
<feature type="transmembrane region" description="Helical" evidence="6">
    <location>
        <begin position="445"/>
        <end position="465"/>
    </location>
</feature>
<evidence type="ECO:0000256" key="6">
    <source>
        <dbReference type="SAM" id="Phobius"/>
    </source>
</evidence>
<reference evidence="7 8" key="1">
    <citation type="journal article" date="2011" name="J. Bacteriol.">
        <title>Draft genome sequence of Caloramator australicus strain RC3T, a thermoanaerobe from the Great Artesian Basin of Australia.</title>
        <authorList>
            <person name="Ogg C.D."/>
            <person name="Patel B.K.C."/>
        </authorList>
    </citation>
    <scope>NUCLEOTIDE SEQUENCE [LARGE SCALE GENOMIC DNA]</scope>
    <source>
        <strain evidence="7 8">RC3</strain>
    </source>
</reference>
<keyword evidence="3 6" id="KW-0812">Transmembrane</keyword>
<keyword evidence="2" id="KW-1003">Cell membrane</keyword>
<comment type="subcellular location">
    <subcellularLocation>
        <location evidence="1">Cell membrane</location>
        <topology evidence="1">Multi-pass membrane protein</topology>
    </subcellularLocation>
</comment>
<keyword evidence="5 6" id="KW-0472">Membrane</keyword>
<feature type="transmembrane region" description="Helical" evidence="6">
    <location>
        <begin position="410"/>
        <end position="433"/>
    </location>
</feature>
<feature type="transmembrane region" description="Helical" evidence="6">
    <location>
        <begin position="471"/>
        <end position="491"/>
    </location>
</feature>
<dbReference type="PIRSF" id="PIRSF038958">
    <property type="entry name" value="PG_synth_SpoVB"/>
    <property type="match status" value="1"/>
</dbReference>
<accession>I7KSS7</accession>
<feature type="transmembrane region" description="Helical" evidence="6">
    <location>
        <begin position="119"/>
        <end position="139"/>
    </location>
</feature>
<dbReference type="InterPro" id="IPR002797">
    <property type="entry name" value="Polysacc_synth"/>
</dbReference>
<proteinExistence type="predicted"/>
<feature type="transmembrane region" description="Helical" evidence="6">
    <location>
        <begin position="160"/>
        <end position="179"/>
    </location>
</feature>
<name>I7KSS7_9CLOT</name>
<protein>
    <submittedName>
        <fullName evidence="7">Stage V sporulation protein B</fullName>
    </submittedName>
</protein>
<evidence type="ECO:0000313" key="7">
    <source>
        <dbReference type="EMBL" id="CCJ32703.1"/>
    </source>
</evidence>
<dbReference type="AlphaFoldDB" id="I7KSS7"/>
<dbReference type="eggNOG" id="COG2244">
    <property type="taxonomic scope" value="Bacteria"/>
</dbReference>
<dbReference type="PANTHER" id="PTHR30250:SF21">
    <property type="entry name" value="LIPID II FLIPPASE MURJ"/>
    <property type="match status" value="1"/>
</dbReference>
<dbReference type="PANTHER" id="PTHR30250">
    <property type="entry name" value="PST FAMILY PREDICTED COLANIC ACID TRANSPORTER"/>
    <property type="match status" value="1"/>
</dbReference>
<feature type="transmembrane region" description="Helical" evidence="6">
    <location>
        <begin position="278"/>
        <end position="301"/>
    </location>
</feature>
<feature type="transmembrane region" description="Helical" evidence="6">
    <location>
        <begin position="47"/>
        <end position="65"/>
    </location>
</feature>
<dbReference type="InterPro" id="IPR024923">
    <property type="entry name" value="PG_synth_SpoVB"/>
</dbReference>
<evidence type="ECO:0000256" key="1">
    <source>
        <dbReference type="ARBA" id="ARBA00004651"/>
    </source>
</evidence>
<dbReference type="Proteomes" id="UP000007652">
    <property type="component" value="Unassembled WGS sequence"/>
</dbReference>
<dbReference type="EMBL" id="CAKP01000027">
    <property type="protein sequence ID" value="CCJ32703.1"/>
    <property type="molecule type" value="Genomic_DNA"/>
</dbReference>
<evidence type="ECO:0000256" key="4">
    <source>
        <dbReference type="ARBA" id="ARBA00022989"/>
    </source>
</evidence>
<feature type="transmembrane region" description="Helical" evidence="6">
    <location>
        <begin position="352"/>
        <end position="371"/>
    </location>
</feature>
<dbReference type="STRING" id="857293.CAAU_0619"/>
<sequence>MSQKSIIKGTIILSLTGIIAKFLGFFFRIPLIYLIGEEGIGIYQITYPLYTFLLAISSGVPIALSKMISERLAVNKNKEANIIFRSALLLMFLIGSLSSFILIFFAKDFIRIFNWNNKVYYSILAIALAPLFTTVLSAFRGYYQGIQNMFPAGLSQIIEQIVRVLIGVGLAYILLPYGIEFAASGASFGATMGSFIGLIFLIIYFNKSKIIYNKNECSKDFFSITAEIIKIGIPISIAQTIGSIMALIDSVLVVGLLKASGFDDVTATSLYGQLTGKAFVLINVPLTISVAIAQSTVPAISESYAVKSRIKLNRNINMAYKMAMILALPSCAGLYTLARPILSLIFQGLDGGWQVLQILSISAFFIILSQTSTSILNGLGKTYIPLFVMLIGSLLKIMFSYILIPTNLNILGAAYSTLIAYFAISLIDIILVIKYTNVIVNIREVVIYPLLSTLVMIFAVIFSYLELNKYIGADLTTVITIFIGGVIYFLMLHITDTFNFKDIVKLIKG</sequence>
<dbReference type="InterPro" id="IPR050833">
    <property type="entry name" value="Poly_Biosynth_Transport"/>
</dbReference>
<comment type="caution">
    <text evidence="7">The sequence shown here is derived from an EMBL/GenBank/DDBJ whole genome shotgun (WGS) entry which is preliminary data.</text>
</comment>
<keyword evidence="4 6" id="KW-1133">Transmembrane helix</keyword>
<feature type="transmembrane region" description="Helical" evidence="6">
    <location>
        <begin position="86"/>
        <end position="107"/>
    </location>
</feature>
<evidence type="ECO:0000256" key="2">
    <source>
        <dbReference type="ARBA" id="ARBA00022475"/>
    </source>
</evidence>
<gene>
    <name evidence="7" type="ORF">CAAU_0619</name>
</gene>
<organism evidence="7 8">
    <name type="scientific">Caloramator australicus RC3</name>
    <dbReference type="NCBI Taxonomy" id="857293"/>
    <lineage>
        <taxon>Bacteria</taxon>
        <taxon>Bacillati</taxon>
        <taxon>Bacillota</taxon>
        <taxon>Clostridia</taxon>
        <taxon>Eubacteriales</taxon>
        <taxon>Clostridiaceae</taxon>
        <taxon>Caloramator</taxon>
    </lineage>
</organism>
<evidence type="ECO:0000256" key="5">
    <source>
        <dbReference type="ARBA" id="ARBA00023136"/>
    </source>
</evidence>
<keyword evidence="8" id="KW-1185">Reference proteome</keyword>
<dbReference type="GO" id="GO:0005886">
    <property type="term" value="C:plasma membrane"/>
    <property type="evidence" value="ECO:0007669"/>
    <property type="project" value="UniProtKB-SubCell"/>
</dbReference>